<evidence type="ECO:0000259" key="1">
    <source>
        <dbReference type="PROSITE" id="PS51186"/>
    </source>
</evidence>
<proteinExistence type="predicted"/>
<keyword evidence="3" id="KW-1185">Reference proteome</keyword>
<dbReference type="RefSeq" id="WP_189355549.1">
    <property type="nucleotide sequence ID" value="NZ_BMYU01000001.1"/>
</dbReference>
<dbReference type="InterPro" id="IPR016181">
    <property type="entry name" value="Acyl_CoA_acyltransferase"/>
</dbReference>
<feature type="domain" description="N-acetyltransferase" evidence="1">
    <location>
        <begin position="9"/>
        <end position="171"/>
    </location>
</feature>
<dbReference type="PROSITE" id="PS51186">
    <property type="entry name" value="GNAT"/>
    <property type="match status" value="1"/>
</dbReference>
<dbReference type="Pfam" id="PF13302">
    <property type="entry name" value="Acetyltransf_3"/>
    <property type="match status" value="1"/>
</dbReference>
<dbReference type="PANTHER" id="PTHR43792:SF1">
    <property type="entry name" value="N-ACETYLTRANSFERASE DOMAIN-CONTAINING PROTEIN"/>
    <property type="match status" value="1"/>
</dbReference>
<dbReference type="Gene3D" id="3.40.630.30">
    <property type="match status" value="1"/>
</dbReference>
<gene>
    <name evidence="2" type="ORF">GCM10010946_06400</name>
</gene>
<evidence type="ECO:0000313" key="3">
    <source>
        <dbReference type="Proteomes" id="UP000653343"/>
    </source>
</evidence>
<dbReference type="EMBL" id="BMYU01000001">
    <property type="protein sequence ID" value="GGX31944.1"/>
    <property type="molecule type" value="Genomic_DNA"/>
</dbReference>
<sequence length="175" mass="19586">MIILETTRLVLRLFNSTDAAFVNELLNSPGWLKHIGDRGIRNDEDAARWITERPLAAQQRDGFSFYVVTEKSSGNALGICGLVKRDALPLTDIGYAFLESAQGQGYAHEAAAGVMRYAKEVLQMQELMAITSPENTASNQLLQKLGFRLQEEKILDGETELTRIYHIAFTNTEQH</sequence>
<reference evidence="3" key="1">
    <citation type="journal article" date="2019" name="Int. J. Syst. Evol. Microbiol.">
        <title>The Global Catalogue of Microorganisms (GCM) 10K type strain sequencing project: providing services to taxonomists for standard genome sequencing and annotation.</title>
        <authorList>
            <consortium name="The Broad Institute Genomics Platform"/>
            <consortium name="The Broad Institute Genome Sequencing Center for Infectious Disease"/>
            <person name="Wu L."/>
            <person name="Ma J."/>
        </authorList>
    </citation>
    <scope>NUCLEOTIDE SEQUENCE [LARGE SCALE GENOMIC DNA]</scope>
    <source>
        <strain evidence="3">KCTC 23917</strain>
    </source>
</reference>
<dbReference type="InterPro" id="IPR000182">
    <property type="entry name" value="GNAT_dom"/>
</dbReference>
<protein>
    <submittedName>
        <fullName evidence="2">Alanine acetyltransferase</fullName>
    </submittedName>
</protein>
<evidence type="ECO:0000313" key="2">
    <source>
        <dbReference type="EMBL" id="GGX31944.1"/>
    </source>
</evidence>
<accession>A0ABQ2XSE5</accession>
<dbReference type="SUPFAM" id="SSF55729">
    <property type="entry name" value="Acyl-CoA N-acyltransferases (Nat)"/>
    <property type="match status" value="1"/>
</dbReference>
<dbReference type="Proteomes" id="UP000653343">
    <property type="component" value="Unassembled WGS sequence"/>
</dbReference>
<comment type="caution">
    <text evidence="2">The sequence shown here is derived from an EMBL/GenBank/DDBJ whole genome shotgun (WGS) entry which is preliminary data.</text>
</comment>
<dbReference type="InterPro" id="IPR051531">
    <property type="entry name" value="N-acetyltransferase"/>
</dbReference>
<organism evidence="2 3">
    <name type="scientific">Undibacterium squillarum</name>
    <dbReference type="NCBI Taxonomy" id="1131567"/>
    <lineage>
        <taxon>Bacteria</taxon>
        <taxon>Pseudomonadati</taxon>
        <taxon>Pseudomonadota</taxon>
        <taxon>Betaproteobacteria</taxon>
        <taxon>Burkholderiales</taxon>
        <taxon>Oxalobacteraceae</taxon>
        <taxon>Undibacterium</taxon>
    </lineage>
</organism>
<name>A0ABQ2XSE5_9BURK</name>
<dbReference type="PANTHER" id="PTHR43792">
    <property type="entry name" value="GNAT FAMILY, PUTATIVE (AFU_ORTHOLOGUE AFUA_3G00765)-RELATED-RELATED"/>
    <property type="match status" value="1"/>
</dbReference>